<keyword evidence="8" id="KW-0325">Glycoprotein</keyword>
<feature type="compositionally biased region" description="Basic and acidic residues" evidence="13">
    <location>
        <begin position="457"/>
        <end position="466"/>
    </location>
</feature>
<evidence type="ECO:0008006" key="16">
    <source>
        <dbReference type="Google" id="ProtNLM"/>
    </source>
</evidence>
<keyword evidence="9 12" id="KW-0357">Heparan sulfate</keyword>
<evidence type="ECO:0000256" key="11">
    <source>
        <dbReference type="RuleBase" id="RU003518"/>
    </source>
</evidence>
<evidence type="ECO:0000256" key="12">
    <source>
        <dbReference type="RuleBase" id="RU003519"/>
    </source>
</evidence>
<evidence type="ECO:0000256" key="13">
    <source>
        <dbReference type="SAM" id="MobiDB-lite"/>
    </source>
</evidence>
<evidence type="ECO:0000256" key="10">
    <source>
        <dbReference type="ARBA" id="ARBA00023288"/>
    </source>
</evidence>
<dbReference type="PANTHER" id="PTHR10822">
    <property type="entry name" value="GLYPICAN"/>
    <property type="match status" value="1"/>
</dbReference>
<dbReference type="InterPro" id="IPR001863">
    <property type="entry name" value="Glypican"/>
</dbReference>
<evidence type="ECO:0000256" key="5">
    <source>
        <dbReference type="ARBA" id="ARBA00022729"/>
    </source>
</evidence>
<dbReference type="EMBL" id="JAHIBW010000015">
    <property type="protein sequence ID" value="KAG7304546.1"/>
    <property type="molecule type" value="Genomic_DNA"/>
</dbReference>
<organism evidence="14 15">
    <name type="scientific">Plutella xylostella</name>
    <name type="common">Diamondback moth</name>
    <name type="synonym">Plutella maculipennis</name>
    <dbReference type="NCBI Taxonomy" id="51655"/>
    <lineage>
        <taxon>Eukaryota</taxon>
        <taxon>Metazoa</taxon>
        <taxon>Ecdysozoa</taxon>
        <taxon>Arthropoda</taxon>
        <taxon>Hexapoda</taxon>
        <taxon>Insecta</taxon>
        <taxon>Pterygota</taxon>
        <taxon>Neoptera</taxon>
        <taxon>Endopterygota</taxon>
        <taxon>Lepidoptera</taxon>
        <taxon>Glossata</taxon>
        <taxon>Ditrysia</taxon>
        <taxon>Yponomeutoidea</taxon>
        <taxon>Plutellidae</taxon>
        <taxon>Plutella</taxon>
    </lineage>
</organism>
<keyword evidence="4 12" id="KW-0336">GPI-anchor</keyword>
<feature type="region of interest" description="Disordered" evidence="13">
    <location>
        <begin position="627"/>
        <end position="726"/>
    </location>
</feature>
<evidence type="ECO:0000256" key="3">
    <source>
        <dbReference type="ARBA" id="ARBA00022475"/>
    </source>
</evidence>
<evidence type="ECO:0000256" key="9">
    <source>
        <dbReference type="ARBA" id="ARBA00023207"/>
    </source>
</evidence>
<gene>
    <name evidence="14" type="ORF">JYU34_011495</name>
</gene>
<protein>
    <recommendedName>
        <fullName evidence="16">Glypican-6</fullName>
    </recommendedName>
</protein>
<keyword evidence="5" id="KW-0732">Signal</keyword>
<proteinExistence type="inferred from homology"/>
<feature type="compositionally biased region" description="Basic and acidic residues" evidence="13">
    <location>
        <begin position="431"/>
        <end position="442"/>
    </location>
</feature>
<accession>A0ABQ7QH60</accession>
<evidence type="ECO:0000256" key="6">
    <source>
        <dbReference type="ARBA" id="ARBA00022974"/>
    </source>
</evidence>
<evidence type="ECO:0000256" key="4">
    <source>
        <dbReference type="ARBA" id="ARBA00022622"/>
    </source>
</evidence>
<evidence type="ECO:0000313" key="15">
    <source>
        <dbReference type="Proteomes" id="UP000823941"/>
    </source>
</evidence>
<dbReference type="Pfam" id="PF01153">
    <property type="entry name" value="Glypican"/>
    <property type="match status" value="2"/>
</dbReference>
<evidence type="ECO:0000256" key="2">
    <source>
        <dbReference type="ARBA" id="ARBA00010260"/>
    </source>
</evidence>
<keyword evidence="6 12" id="KW-0654">Proteoglycan</keyword>
<feature type="compositionally biased region" description="Acidic residues" evidence="13">
    <location>
        <begin position="639"/>
        <end position="649"/>
    </location>
</feature>
<name>A0ABQ7QH60_PLUXY</name>
<reference evidence="14 15" key="1">
    <citation type="submission" date="2021-06" db="EMBL/GenBank/DDBJ databases">
        <title>A haploid diamondback moth (Plutella xylostella L.) genome assembly resolves 31 chromosomes and identifies a diamide resistance mutation.</title>
        <authorList>
            <person name="Ward C.M."/>
            <person name="Perry K.D."/>
            <person name="Baker G."/>
            <person name="Powis K."/>
            <person name="Heckel D.G."/>
            <person name="Baxter S.W."/>
        </authorList>
    </citation>
    <scope>NUCLEOTIDE SEQUENCE [LARGE SCALE GENOMIC DNA]</scope>
    <source>
        <strain evidence="14 15">LV</strain>
        <tissue evidence="14">Single pupa</tissue>
    </source>
</reference>
<feature type="region of interest" description="Disordered" evidence="13">
    <location>
        <begin position="431"/>
        <end position="479"/>
    </location>
</feature>
<evidence type="ECO:0000256" key="1">
    <source>
        <dbReference type="ARBA" id="ARBA00004609"/>
    </source>
</evidence>
<comment type="caution">
    <text evidence="14">The sequence shown here is derived from an EMBL/GenBank/DDBJ whole genome shotgun (WGS) entry which is preliminary data.</text>
</comment>
<keyword evidence="10 12" id="KW-0449">Lipoprotein</keyword>
<comment type="subcellular location">
    <subcellularLocation>
        <location evidence="1 12">Cell membrane</location>
        <topology evidence="1 12">Lipid-anchor</topology>
        <topology evidence="1 12">GPI-anchor</topology>
    </subcellularLocation>
</comment>
<keyword evidence="15" id="KW-1185">Reference proteome</keyword>
<evidence type="ECO:0000256" key="8">
    <source>
        <dbReference type="ARBA" id="ARBA00023180"/>
    </source>
</evidence>
<dbReference type="PANTHER" id="PTHR10822:SF30">
    <property type="entry name" value="DALLY-LIKE, ISOFORM A"/>
    <property type="match status" value="1"/>
</dbReference>
<comment type="similarity">
    <text evidence="2 11">Belongs to the glypican family.</text>
</comment>
<comment type="function">
    <text evidence="12">Cell surface proteoglycan.</text>
</comment>
<sequence>MDVNQCCCDAKLSPNKKSIFGLRTQILSLLFVACFAAGVSVAEADVSCAAVRSHFQSKGMLSAVDIQDQPNSDVGGLCLNRGCCAAGSAALLTQHARTQLETSLRTELIKLAEILSNRAGKFDEFFRKLLQQSKQDFDAMFKRTYGMIYEQHSFVFEQLFEQLERYYSRGDTDLDSIMETFFGILYQKMFTVLNSQYTFDEKYLKCVGEHMRETQPFEDVPKKLSVQLRRAFVATRTFHKALRAGADVVRNMLQVGVTPECITSWTRLRSCGACGGGAAPACSRYCHNTLRGCLPQHADLAPHWDAYVDAVEKVADRLIGPFNIVMVVEPIDIKISEAIMNFQEHNQEISQKIFHGCGKPVLGGGGSVSGPFFAPDRSKRSLRSMPDFDWNKNPSDVDDFEIETSFETVLKEDPSLNSLSSKEDLKETVKKMAEQSKSRDRVLQYLKGDMDAEDYEDHERRRRDADPEPAGDLDYRSYEFEGKRTKGKKTVAKQPAESRDVRDWGSPALIRLVRETRARVRNSRRYWANLPFLLCTEPSVAAPPAPTAACFNGTSEAPYTLPAAGEGWAGLASNPEVRASGAAPAPTQQDALKLLTARLKDAYNGADVHWTDADDLQESQSQFRSTLVDAGGSGSGSGDYDDLTDDDEDRSPGPDFRGSGQGPPEDDDEKPAPGAPATDAPFTPVVVGGGGDDRHVSLNAPTDTLDQPIEPRAGPTDNLDEPPLPGSGNSLALHKALITYALPVVCAWLGTMVTDLI</sequence>
<evidence type="ECO:0000313" key="14">
    <source>
        <dbReference type="EMBL" id="KAG7304546.1"/>
    </source>
</evidence>
<keyword evidence="3" id="KW-1003">Cell membrane</keyword>
<dbReference type="Proteomes" id="UP000823941">
    <property type="component" value="Chromosome 15"/>
</dbReference>
<evidence type="ECO:0000256" key="7">
    <source>
        <dbReference type="ARBA" id="ARBA00023136"/>
    </source>
</evidence>
<keyword evidence="7 12" id="KW-0472">Membrane</keyword>